<feature type="transmembrane region" description="Helical" evidence="2">
    <location>
        <begin position="740"/>
        <end position="762"/>
    </location>
</feature>
<feature type="compositionally biased region" description="Acidic residues" evidence="1">
    <location>
        <begin position="251"/>
        <end position="263"/>
    </location>
</feature>
<sequence>MVEIKSIRETEESTFDQAYTLALYGEQQTYHVHSYLVDTNSPRHTLRETVKKLRGVPGSKRLGMLSQCPEMWPVFQKFDGQCINRRLNWELFGSYKSPDSESPIGIPIGSLTRGFSLTPHHPDRLPAGYQLPTLSVVDGYLLVDDEVQLRSTYDPRGRCFRWSRELQKQNLFEHGAVQINSKAVSGTGVIYLSSEAESQTMPSREQVHPFKAHARSLEELPTTKEDPADGWNHVSNWELTLDRSVWPPPAEGEDDNPPDEPQDPVDGGIIDEGYWTGTGGIKTHSVRLAVVDQLRDQINKNFNQNLGAFYKVFSTLKDGKNTFTVVFSRAPFVPFVSDSNTGLDIKKRFQVGFDADLGTDVTLPALYQQMTFTINGLRTKLTGHFFEYDPTKRGYKGDRHFVSGKIKKSSAVEACRSKISHAYSSVSKPGVATSLNERPQPAPVTKGLLGNTEPDLEDLYDFVGYTEVEDFFKDKYAPAFICRYVGRTQKYSSSFTKQEMRNLWYWWEGSGPNSLSQSEHYNDINRLGSRVAMQQLYQTQLEPYMNDHPEQWAQDLHDAIVGNPAIIDDWVQKPVEGGINKVNKQCNILDALSPSVKWAQEVFDVFMAAVVDQGAGSANIDDDDQDQKYQWIHDSMHDFIVAVLNGADWVTGKIEESLKEDILEFEKEHGLNQQADAEQRAGAILEKSSIFMREMASWISTIGKGLQAAFGGAALFKWAGEAIDKIIDDIGDKGMNRLKGIGSICMVGVSIVTATVSLYSLVKNWDSTSDAAKATVIIEVIGMVVDAAEKGFDAFKAFKSGPATTVEDQVNMEVLNDKLSEVISENGEKFGEIAQEITGEEDYRTVIGDNLQGEGIPTEFSGEEIWNEELSSVAEDVPPGYEDVAKKFNISGSLLRILNAILGIGLVVAMSFSLANDWSSLSDTGKVLGVLNVIVQGLTVLLDVIDVGAELGLYVVTGTMSVALPILGAVLAVIGVILMLVQFFINLFTGKQDPPDPIKDFINDVAHKLIATFDKAPEPQLTYTLNNDKPSAGGVTTLTIEAVNNSSSDVTLSHTTISLYSGDDDVCLFRNGADETDLIQLVEETDANAKDDGHTYLTPSTVTVGQLPPPSKLGNTSAYYQYNLQAAGPPAEKSKSLQHLILKKGERLKSIWTGKVNGKGEDEERSTSWIELVEVGLKDKCQIQFMLTRV</sequence>
<organism evidence="3 4">
    <name type="scientific">Aspergillus pseudonomiae</name>
    <dbReference type="NCBI Taxonomy" id="1506151"/>
    <lineage>
        <taxon>Eukaryota</taxon>
        <taxon>Fungi</taxon>
        <taxon>Dikarya</taxon>
        <taxon>Ascomycota</taxon>
        <taxon>Pezizomycotina</taxon>
        <taxon>Eurotiomycetes</taxon>
        <taxon>Eurotiomycetidae</taxon>
        <taxon>Eurotiales</taxon>
        <taxon>Aspergillaceae</taxon>
        <taxon>Aspergillus</taxon>
        <taxon>Aspergillus subgen. Circumdati</taxon>
    </lineage>
</organism>
<dbReference type="OrthoDB" id="4428759at2759"/>
<feature type="region of interest" description="Disordered" evidence="1">
    <location>
        <begin position="244"/>
        <end position="271"/>
    </location>
</feature>
<feature type="region of interest" description="Disordered" evidence="1">
    <location>
        <begin position="430"/>
        <end position="449"/>
    </location>
</feature>
<dbReference type="GeneID" id="43673850"/>
<dbReference type="AlphaFoldDB" id="A0A5N7DLS0"/>
<name>A0A5N7DLS0_9EURO</name>
<feature type="transmembrane region" description="Helical" evidence="2">
    <location>
        <begin position="927"/>
        <end position="945"/>
    </location>
</feature>
<dbReference type="EMBL" id="ML736754">
    <property type="protein sequence ID" value="KAE8406428.1"/>
    <property type="molecule type" value="Genomic_DNA"/>
</dbReference>
<gene>
    <name evidence="3" type="ORF">BDV37DRAFT_292317</name>
</gene>
<accession>A0A5N7DLS0</accession>
<feature type="transmembrane region" description="Helical" evidence="2">
    <location>
        <begin position="894"/>
        <end position="915"/>
    </location>
</feature>
<feature type="transmembrane region" description="Helical" evidence="2">
    <location>
        <begin position="952"/>
        <end position="985"/>
    </location>
</feature>
<keyword evidence="4" id="KW-1185">Reference proteome</keyword>
<evidence type="ECO:0000313" key="4">
    <source>
        <dbReference type="Proteomes" id="UP000325579"/>
    </source>
</evidence>
<keyword evidence="2" id="KW-1133">Transmembrane helix</keyword>
<dbReference type="Proteomes" id="UP000325579">
    <property type="component" value="Unassembled WGS sequence"/>
</dbReference>
<dbReference type="RefSeq" id="XP_031943747.1">
    <property type="nucleotide sequence ID" value="XM_032089159.1"/>
</dbReference>
<keyword evidence="2" id="KW-0472">Membrane</keyword>
<proteinExistence type="predicted"/>
<evidence type="ECO:0000313" key="3">
    <source>
        <dbReference type="EMBL" id="KAE8406428.1"/>
    </source>
</evidence>
<protein>
    <submittedName>
        <fullName evidence="3">Uncharacterized protein</fullName>
    </submittedName>
</protein>
<evidence type="ECO:0000256" key="1">
    <source>
        <dbReference type="SAM" id="MobiDB-lite"/>
    </source>
</evidence>
<evidence type="ECO:0000256" key="2">
    <source>
        <dbReference type="SAM" id="Phobius"/>
    </source>
</evidence>
<reference evidence="3 4" key="1">
    <citation type="submission" date="2019-04" db="EMBL/GenBank/DDBJ databases">
        <authorList>
            <consortium name="DOE Joint Genome Institute"/>
            <person name="Mondo S."/>
            <person name="Kjaerbolling I."/>
            <person name="Vesth T."/>
            <person name="Frisvad J.C."/>
            <person name="Nybo J.L."/>
            <person name="Theobald S."/>
            <person name="Kildgaard S."/>
            <person name="Isbrandt T."/>
            <person name="Kuo A."/>
            <person name="Sato A."/>
            <person name="Lyhne E.K."/>
            <person name="Kogle M.E."/>
            <person name="Wiebenga A."/>
            <person name="Kun R.S."/>
            <person name="Lubbers R.J."/>
            <person name="Makela M.R."/>
            <person name="Barry K."/>
            <person name="Chovatia M."/>
            <person name="Clum A."/>
            <person name="Daum C."/>
            <person name="Haridas S."/>
            <person name="He G."/>
            <person name="LaButti K."/>
            <person name="Lipzen A."/>
            <person name="Riley R."/>
            <person name="Salamov A."/>
            <person name="Simmons B.A."/>
            <person name="Magnuson J.K."/>
            <person name="Henrissat B."/>
            <person name="Mortensen U.H."/>
            <person name="Larsen T.O."/>
            <person name="Devries R.P."/>
            <person name="Grigoriev I.V."/>
            <person name="Machida M."/>
            <person name="Baker S.E."/>
            <person name="Andersen M.R."/>
            <person name="Cantor M.N."/>
            <person name="Hua S.X."/>
        </authorList>
    </citation>
    <scope>NUCLEOTIDE SEQUENCE [LARGE SCALE GENOMIC DNA]</scope>
    <source>
        <strain evidence="3 4">CBS 119388</strain>
    </source>
</reference>
<keyword evidence="2" id="KW-0812">Transmembrane</keyword>